<dbReference type="STRING" id="36844.SAMN04488501_101437"/>
<dbReference type="AlphaFoldDB" id="A0A0L6Z5S4"/>
<dbReference type="RefSeq" id="WP_052222523.1">
    <property type="nucleotide sequence ID" value="NZ_LHUR01000042.1"/>
</dbReference>
<dbReference type="PATRIC" id="fig|1121318.3.peg.3060"/>
<evidence type="ECO:0000313" key="2">
    <source>
        <dbReference type="EMBL" id="KOA18168.1"/>
    </source>
</evidence>
<comment type="caution">
    <text evidence="2">The sequence shown here is derived from an EMBL/GenBank/DDBJ whole genome shotgun (WGS) entry which is preliminary data.</text>
</comment>
<keyword evidence="1" id="KW-0812">Transmembrane</keyword>
<keyword evidence="1" id="KW-1133">Transmembrane helix</keyword>
<name>A0A0L6Z5S4_9CLOT</name>
<protein>
    <submittedName>
        <fullName evidence="2">Uncharacterized protein</fullName>
    </submittedName>
</protein>
<dbReference type="Proteomes" id="UP000037043">
    <property type="component" value="Unassembled WGS sequence"/>
</dbReference>
<proteinExistence type="predicted"/>
<evidence type="ECO:0000256" key="1">
    <source>
        <dbReference type="SAM" id="Phobius"/>
    </source>
</evidence>
<dbReference type="EMBL" id="LHUR01000042">
    <property type="protein sequence ID" value="KOA18168.1"/>
    <property type="molecule type" value="Genomic_DNA"/>
</dbReference>
<evidence type="ECO:0000313" key="3">
    <source>
        <dbReference type="Proteomes" id="UP000037043"/>
    </source>
</evidence>
<organism evidence="2 3">
    <name type="scientific">Clostridium homopropionicum DSM 5847</name>
    <dbReference type="NCBI Taxonomy" id="1121318"/>
    <lineage>
        <taxon>Bacteria</taxon>
        <taxon>Bacillati</taxon>
        <taxon>Bacillota</taxon>
        <taxon>Clostridia</taxon>
        <taxon>Eubacteriales</taxon>
        <taxon>Clostridiaceae</taxon>
        <taxon>Clostridium</taxon>
    </lineage>
</organism>
<reference evidence="3" key="1">
    <citation type="submission" date="2015-08" db="EMBL/GenBank/DDBJ databases">
        <title>Genome sequence of the strict anaerobe Clostridium homopropionicum LuHBu1 (DSM 5847T).</title>
        <authorList>
            <person name="Poehlein A."/>
            <person name="Beck M."/>
            <person name="Schiel-Bengelsdorf B."/>
            <person name="Bengelsdorf F.R."/>
            <person name="Daniel R."/>
            <person name="Duerre P."/>
        </authorList>
    </citation>
    <scope>NUCLEOTIDE SEQUENCE [LARGE SCALE GENOMIC DNA]</scope>
    <source>
        <strain evidence="3">DSM 5847</strain>
    </source>
</reference>
<sequence length="162" mass="18469">MSRGNSLSLNNQAIKRKFNTVIKKRYIRIILVICIIILLLIFLNLSLNKNIKDVPEVNFSNITSIGLQYNSVKYPAVTITDSKKIKEFIDNISLCVVKKVIRPAGTGYYLSAAFYSNDERVFNILFIGNYIKIYAQGKGTQYKIVKGNISYEALDEFVRSIK</sequence>
<gene>
    <name evidence="2" type="ORF">CLHOM_30440</name>
</gene>
<accession>A0A0L6Z5S4</accession>
<feature type="transmembrane region" description="Helical" evidence="1">
    <location>
        <begin position="26"/>
        <end position="47"/>
    </location>
</feature>
<keyword evidence="3" id="KW-1185">Reference proteome</keyword>
<keyword evidence="1" id="KW-0472">Membrane</keyword>